<evidence type="ECO:0000256" key="1">
    <source>
        <dbReference type="ARBA" id="ARBA00022737"/>
    </source>
</evidence>
<dbReference type="InterPro" id="IPR006530">
    <property type="entry name" value="YD"/>
</dbReference>
<evidence type="ECO:0000256" key="2">
    <source>
        <dbReference type="SAM" id="MobiDB-lite"/>
    </source>
</evidence>
<dbReference type="SUPFAM" id="SSF63829">
    <property type="entry name" value="Calcium-dependent phosphotriesterase"/>
    <property type="match status" value="1"/>
</dbReference>
<dbReference type="Gene3D" id="2.180.10.10">
    <property type="entry name" value="RHS repeat-associated core"/>
    <property type="match status" value="2"/>
</dbReference>
<feature type="compositionally biased region" description="Basic and acidic residues" evidence="2">
    <location>
        <begin position="402"/>
        <end position="412"/>
    </location>
</feature>
<dbReference type="Proteomes" id="UP000500826">
    <property type="component" value="Chromosome"/>
</dbReference>
<sequence>MLQSLIDGIADTAGDNRVRHSYGADGAEAKRTDAMGQSTSYAYNAFGERVGVSAPASAGETYTLDRRGLRVQTELAGSGLLLVTSTVYDAFGRAERTEDANGNVRTYSYDRSGRQVAARDPLGGGRSTTYDAFDRVLTETDARGNITSYAYDKDARSIAVSRAGAGTALSVFNVHGEVATSTDANGHLTTYSYDRDGHVLTKTVDPDGLKLKTTYSYDEAGRVLKVRSPTGSLTEYVYDALGRRTQERVDPEGLDLKHSWTYDANGNAVTSTDARGLVTRYAYDAAGRLTYTVDPAGNTRVNNYDEAGRVILTKSYATPIDDPKELGTSFSVADVKARVTRSASDLVEYRVLDDAGRVLATVDGTGAVVAYAYDRNGNVVKRTAYAEPIALDDWTRGTVPKPKADAAHDSLRSRPTTRSTARSIPWTAREPSWS</sequence>
<evidence type="ECO:0000313" key="4">
    <source>
        <dbReference type="EMBL" id="QJW83452.1"/>
    </source>
</evidence>
<evidence type="ECO:0000313" key="5">
    <source>
        <dbReference type="Proteomes" id="UP000500826"/>
    </source>
</evidence>
<dbReference type="InterPro" id="IPR056823">
    <property type="entry name" value="TEN-like_YD-shell"/>
</dbReference>
<name>A0ABX6P188_9BURK</name>
<protein>
    <submittedName>
        <fullName evidence="4">RHS repeat protein</fullName>
    </submittedName>
</protein>
<evidence type="ECO:0000259" key="3">
    <source>
        <dbReference type="Pfam" id="PF25023"/>
    </source>
</evidence>
<dbReference type="PANTHER" id="PTHR32305:SF15">
    <property type="entry name" value="PROTEIN RHSA-RELATED"/>
    <property type="match status" value="1"/>
</dbReference>
<feature type="compositionally biased region" description="Low complexity" evidence="2">
    <location>
        <begin position="413"/>
        <end position="423"/>
    </location>
</feature>
<proteinExistence type="predicted"/>
<dbReference type="InterPro" id="IPR050708">
    <property type="entry name" value="T6SS_VgrG/RHS"/>
</dbReference>
<accession>A0ABX6P188</accession>
<gene>
    <name evidence="4" type="ORF">HK414_02655</name>
</gene>
<dbReference type="Pfam" id="PF05593">
    <property type="entry name" value="RHS_repeat"/>
    <property type="match status" value="3"/>
</dbReference>
<dbReference type="EMBL" id="CP053418">
    <property type="protein sequence ID" value="QJW83452.1"/>
    <property type="molecule type" value="Genomic_DNA"/>
</dbReference>
<feature type="region of interest" description="Disordered" evidence="2">
    <location>
        <begin position="396"/>
        <end position="434"/>
    </location>
</feature>
<keyword evidence="5" id="KW-1185">Reference proteome</keyword>
<feature type="domain" description="Teneurin-like YD-shell" evidence="3">
    <location>
        <begin position="129"/>
        <end position="248"/>
    </location>
</feature>
<reference evidence="4 5" key="1">
    <citation type="submission" date="2020-05" db="EMBL/GenBank/DDBJ databases">
        <title>Ramlibacter rhizophilus sp. nov., isolated from rhizosphere soil of national flower Mugunghwa from South Korea.</title>
        <authorList>
            <person name="Zheng-Fei Y."/>
            <person name="Huan T."/>
        </authorList>
    </citation>
    <scope>NUCLEOTIDE SEQUENCE [LARGE SCALE GENOMIC DNA]</scope>
    <source>
        <strain evidence="4 5">H242</strain>
    </source>
</reference>
<dbReference type="InterPro" id="IPR031325">
    <property type="entry name" value="RHS_repeat"/>
</dbReference>
<keyword evidence="1" id="KW-0677">Repeat</keyword>
<dbReference type="Pfam" id="PF25023">
    <property type="entry name" value="TEN_YD-shell"/>
    <property type="match status" value="1"/>
</dbReference>
<dbReference type="PANTHER" id="PTHR32305">
    <property type="match status" value="1"/>
</dbReference>
<organism evidence="4 5">
    <name type="scientific">Ramlibacter terrae</name>
    <dbReference type="NCBI Taxonomy" id="2732511"/>
    <lineage>
        <taxon>Bacteria</taxon>
        <taxon>Pseudomonadati</taxon>
        <taxon>Pseudomonadota</taxon>
        <taxon>Betaproteobacteria</taxon>
        <taxon>Burkholderiales</taxon>
        <taxon>Comamonadaceae</taxon>
        <taxon>Ramlibacter</taxon>
    </lineage>
</organism>
<dbReference type="NCBIfam" id="TIGR01643">
    <property type="entry name" value="YD_repeat_2x"/>
    <property type="match status" value="8"/>
</dbReference>
<reference evidence="4 5" key="2">
    <citation type="submission" date="2020-05" db="EMBL/GenBank/DDBJ databases">
        <authorList>
            <person name="Khan S.A."/>
            <person name="Jeon C.O."/>
            <person name="Chun B.H."/>
        </authorList>
    </citation>
    <scope>NUCLEOTIDE SEQUENCE [LARGE SCALE GENOMIC DNA]</scope>
    <source>
        <strain evidence="4 5">H242</strain>
    </source>
</reference>